<dbReference type="PANTHER" id="PTHR14499:SF143">
    <property type="entry name" value="BTB DOMAIN-CONTAINING PROTEIN"/>
    <property type="match status" value="1"/>
</dbReference>
<comment type="caution">
    <text evidence="3">The sequence shown here is derived from an EMBL/GenBank/DDBJ whole genome shotgun (WGS) entry which is preliminary data.</text>
</comment>
<evidence type="ECO:0000256" key="1">
    <source>
        <dbReference type="SAM" id="MobiDB-lite"/>
    </source>
</evidence>
<dbReference type="Pfam" id="PF02214">
    <property type="entry name" value="BTB_2"/>
    <property type="match status" value="1"/>
</dbReference>
<name>A0A0N0P4Z1_LEPSE</name>
<evidence type="ECO:0000259" key="2">
    <source>
        <dbReference type="Pfam" id="PF02214"/>
    </source>
</evidence>
<protein>
    <recommendedName>
        <fullName evidence="2">Potassium channel tetramerisation-type BTB domain-containing protein</fullName>
    </recommendedName>
</protein>
<dbReference type="OrthoDB" id="2414723at2759"/>
<dbReference type="SUPFAM" id="SSF54695">
    <property type="entry name" value="POZ domain"/>
    <property type="match status" value="1"/>
</dbReference>
<dbReference type="Proteomes" id="UP000038009">
    <property type="component" value="Unassembled WGS sequence"/>
</dbReference>
<dbReference type="PANTHER" id="PTHR14499">
    <property type="entry name" value="POTASSIUM CHANNEL TETRAMERIZATION DOMAIN-CONTAINING"/>
    <property type="match status" value="1"/>
</dbReference>
<dbReference type="Gene3D" id="3.30.710.10">
    <property type="entry name" value="Potassium Channel Kv1.1, Chain A"/>
    <property type="match status" value="1"/>
</dbReference>
<dbReference type="EMBL" id="LJSK01000161">
    <property type="protein sequence ID" value="KPI85856.1"/>
    <property type="molecule type" value="Genomic_DNA"/>
</dbReference>
<evidence type="ECO:0000313" key="3">
    <source>
        <dbReference type="EMBL" id="KPI85856.1"/>
    </source>
</evidence>
<accession>A0A0N0P4Z1</accession>
<evidence type="ECO:0000313" key="4">
    <source>
        <dbReference type="Proteomes" id="UP000038009"/>
    </source>
</evidence>
<dbReference type="InterPro" id="IPR003131">
    <property type="entry name" value="T1-type_BTB"/>
</dbReference>
<feature type="domain" description="Potassium channel tetramerisation-type BTB" evidence="2">
    <location>
        <begin position="24"/>
        <end position="110"/>
    </location>
</feature>
<organism evidence="3 4">
    <name type="scientific">Leptomonas seymouri</name>
    <dbReference type="NCBI Taxonomy" id="5684"/>
    <lineage>
        <taxon>Eukaryota</taxon>
        <taxon>Discoba</taxon>
        <taxon>Euglenozoa</taxon>
        <taxon>Kinetoplastea</taxon>
        <taxon>Metakinetoplastina</taxon>
        <taxon>Trypanosomatida</taxon>
        <taxon>Trypanosomatidae</taxon>
        <taxon>Leishmaniinae</taxon>
        <taxon>Leptomonas</taxon>
    </lineage>
</organism>
<proteinExistence type="predicted"/>
<reference evidence="3 4" key="1">
    <citation type="journal article" date="2015" name="PLoS Pathog.">
        <title>Leptomonas seymouri: Adaptations to the Dixenous Life Cycle Analyzed by Genome Sequencing, Transcriptome Profiling and Co-infection with Leishmania donovani.</title>
        <authorList>
            <person name="Kraeva N."/>
            <person name="Butenko A."/>
            <person name="Hlavacova J."/>
            <person name="Kostygov A."/>
            <person name="Myskova J."/>
            <person name="Grybchuk D."/>
            <person name="Lestinova T."/>
            <person name="Votypka J."/>
            <person name="Volf P."/>
            <person name="Opperdoes F."/>
            <person name="Flegontov P."/>
            <person name="Lukes J."/>
            <person name="Yurchenko V."/>
        </authorList>
    </citation>
    <scope>NUCLEOTIDE SEQUENCE [LARGE SCALE GENOMIC DNA]</scope>
    <source>
        <strain evidence="3 4">ATCC 30220</strain>
    </source>
</reference>
<gene>
    <name evidence="3" type="ORF">ABL78_5076</name>
</gene>
<dbReference type="InterPro" id="IPR011333">
    <property type="entry name" value="SKP1/BTB/POZ_sf"/>
</dbReference>
<sequence>MSAAVTWLQGSLGMDVTGEWARHIHLNVGGVLYTTRRHNLRNLHGHPIFGPILSGRAHKCEDGSFLIDGDSALFRYILQYLRSGTLSVPDTFDEWGMLLQEVRHYQLAELEQLVLNNFDYQSCMFKRQLPHGVYVWWPTVSGQEASHRPAPPLRQLGPSPLEVASARPAGKESGGANPPPAISATAADAPLSPPLPSSSSLFRIRIVPPLPGLEVDAATGVSVTFRSSQVLHDLDQLVTVLLNAYGYTIQHWDEACGRVLLSLPGSL</sequence>
<dbReference type="AlphaFoldDB" id="A0A0N0P4Z1"/>
<dbReference type="CDD" id="cd18316">
    <property type="entry name" value="BTB_POZ_KCTD-like"/>
    <property type="match status" value="1"/>
</dbReference>
<feature type="region of interest" description="Disordered" evidence="1">
    <location>
        <begin position="147"/>
        <end position="189"/>
    </location>
</feature>
<dbReference type="OMA" id="HRIFGPI"/>
<dbReference type="GO" id="GO:0051260">
    <property type="term" value="P:protein homooligomerization"/>
    <property type="evidence" value="ECO:0007669"/>
    <property type="project" value="InterPro"/>
</dbReference>
<dbReference type="VEuPathDB" id="TriTrypDB:Lsey_0161_0050"/>
<keyword evidence="4" id="KW-1185">Reference proteome</keyword>